<dbReference type="InterPro" id="IPR005794">
    <property type="entry name" value="Fmt"/>
</dbReference>
<dbReference type="PANTHER" id="PTHR11138">
    <property type="entry name" value="METHIONYL-TRNA FORMYLTRANSFERASE"/>
    <property type="match status" value="1"/>
</dbReference>
<dbReference type="InterPro" id="IPR011034">
    <property type="entry name" value="Formyl_transferase-like_C_sf"/>
</dbReference>
<dbReference type="GO" id="GO:0004479">
    <property type="term" value="F:methionyl-tRNA formyltransferase activity"/>
    <property type="evidence" value="ECO:0007669"/>
    <property type="project" value="UniProtKB-UniRule"/>
</dbReference>
<name>A0A1R4IF91_9MICC</name>
<comment type="catalytic activity">
    <reaction evidence="5">
        <text>L-methionyl-tRNA(fMet) + (6R)-10-formyltetrahydrofolate = N-formyl-L-methionyl-tRNA(fMet) + (6S)-5,6,7,8-tetrahydrofolate + H(+)</text>
        <dbReference type="Rhea" id="RHEA:24380"/>
        <dbReference type="Rhea" id="RHEA-COMP:9952"/>
        <dbReference type="Rhea" id="RHEA-COMP:9953"/>
        <dbReference type="ChEBI" id="CHEBI:15378"/>
        <dbReference type="ChEBI" id="CHEBI:57453"/>
        <dbReference type="ChEBI" id="CHEBI:78530"/>
        <dbReference type="ChEBI" id="CHEBI:78844"/>
        <dbReference type="ChEBI" id="CHEBI:195366"/>
        <dbReference type="EC" id="2.1.2.9"/>
    </reaction>
</comment>
<keyword evidence="3 5" id="KW-0808">Transferase</keyword>
<reference evidence="9 10" key="1">
    <citation type="submission" date="2017-02" db="EMBL/GenBank/DDBJ databases">
        <authorList>
            <person name="Peterson S.W."/>
        </authorList>
    </citation>
    <scope>NUCLEOTIDE SEQUENCE [LARGE SCALE GENOMIC DNA]</scope>
    <source>
        <strain evidence="9 10">2B3F</strain>
    </source>
</reference>
<dbReference type="InterPro" id="IPR005793">
    <property type="entry name" value="Formyl_trans_C"/>
</dbReference>
<dbReference type="Gene3D" id="3.40.50.12230">
    <property type="match status" value="1"/>
</dbReference>
<comment type="similarity">
    <text evidence="1 5">Belongs to the Fmt family.</text>
</comment>
<evidence type="ECO:0000256" key="1">
    <source>
        <dbReference type="ARBA" id="ARBA00010699"/>
    </source>
</evidence>
<feature type="domain" description="Formyl transferase C-terminal" evidence="8">
    <location>
        <begin position="237"/>
        <end position="345"/>
    </location>
</feature>
<protein>
    <recommendedName>
        <fullName evidence="2 5">Methionyl-tRNA formyltransferase</fullName>
        <ecNumber evidence="2 5">2.1.2.9</ecNumber>
    </recommendedName>
</protein>
<dbReference type="CDD" id="cd08646">
    <property type="entry name" value="FMT_core_Met-tRNA-FMT_N"/>
    <property type="match status" value="1"/>
</dbReference>
<dbReference type="Pfam" id="PF00551">
    <property type="entry name" value="Formyl_trans_N"/>
    <property type="match status" value="1"/>
</dbReference>
<gene>
    <name evidence="5" type="primary">fmt</name>
    <name evidence="9" type="ORF">FM125_01730</name>
</gene>
<dbReference type="InterPro" id="IPR002376">
    <property type="entry name" value="Formyl_transf_N"/>
</dbReference>
<dbReference type="AlphaFoldDB" id="A0A1R4IF91"/>
<evidence type="ECO:0000256" key="2">
    <source>
        <dbReference type="ARBA" id="ARBA00012261"/>
    </source>
</evidence>
<dbReference type="SUPFAM" id="SSF50486">
    <property type="entry name" value="FMT C-terminal domain-like"/>
    <property type="match status" value="1"/>
</dbReference>
<evidence type="ECO:0000256" key="6">
    <source>
        <dbReference type="SAM" id="MobiDB-lite"/>
    </source>
</evidence>
<dbReference type="HAMAP" id="MF_00182">
    <property type="entry name" value="Formyl_trans"/>
    <property type="match status" value="1"/>
</dbReference>
<evidence type="ECO:0000313" key="10">
    <source>
        <dbReference type="Proteomes" id="UP000196230"/>
    </source>
</evidence>
<evidence type="ECO:0000256" key="3">
    <source>
        <dbReference type="ARBA" id="ARBA00022679"/>
    </source>
</evidence>
<evidence type="ECO:0000259" key="8">
    <source>
        <dbReference type="Pfam" id="PF02911"/>
    </source>
</evidence>
<comment type="function">
    <text evidence="5">Attaches a formyl group to the free amino group of methionyl-tRNA(fMet). The formyl group appears to play a dual role in the initiator identity of N-formylmethionyl-tRNA by promoting its recognition by IF2 and preventing the misappropriation of this tRNA by the elongation apparatus.</text>
</comment>
<sequence length="384" mass="38882">MTDPAAPPAAQATAQTTAQPAEPASAQDAGAPLRVLYAGTPETAVPVLEALVASRHRVVGVLTRPDAPLGRKRVLTPSPVAAAAEAHGIPTVKADRLRGEAGAEAAEAIRALGADVAVVVAYGALVPAELLGVPKHGWLNLHFSTLPAWRGAAPVQRAMMAGETRIGADVFQLEEGLDTGPVFARMHRDVAPGQTSGDLLAGLAADGGPLVVEVLDGLSAGTAVATPQQGEPTHAEKLSHADGLVDAAGDAAAVGALVNGVTPEPGAWGWMLADQADAPTRFKLDAVLPHAEEDLPAEVAAASVGDLLVAAKRAWLRAGSGALELTRVQPSGKKLMAAADWARGATGSPRLLAGTELADHTAELQAAHAARLAARTTAEGKTRA</sequence>
<evidence type="ECO:0000256" key="4">
    <source>
        <dbReference type="ARBA" id="ARBA00022917"/>
    </source>
</evidence>
<evidence type="ECO:0000259" key="7">
    <source>
        <dbReference type="Pfam" id="PF00551"/>
    </source>
</evidence>
<feature type="binding site" evidence="5">
    <location>
        <begin position="144"/>
        <end position="147"/>
    </location>
    <ligand>
        <name>(6S)-5,6,7,8-tetrahydrofolate</name>
        <dbReference type="ChEBI" id="CHEBI:57453"/>
    </ligand>
</feature>
<dbReference type="SUPFAM" id="SSF53328">
    <property type="entry name" value="Formyltransferase"/>
    <property type="match status" value="1"/>
</dbReference>
<dbReference type="EC" id="2.1.2.9" evidence="2 5"/>
<keyword evidence="4 5" id="KW-0648">Protein biosynthesis</keyword>
<feature type="domain" description="Formyl transferase N-terminal" evidence="7">
    <location>
        <begin position="35"/>
        <end position="214"/>
    </location>
</feature>
<proteinExistence type="inferred from homology"/>
<dbReference type="InterPro" id="IPR041711">
    <property type="entry name" value="Met-tRNA-FMT_N"/>
</dbReference>
<dbReference type="EMBL" id="FUKP01000012">
    <property type="protein sequence ID" value="SJN17993.1"/>
    <property type="molecule type" value="Genomic_DNA"/>
</dbReference>
<evidence type="ECO:0000256" key="5">
    <source>
        <dbReference type="HAMAP-Rule" id="MF_00182"/>
    </source>
</evidence>
<dbReference type="PANTHER" id="PTHR11138:SF5">
    <property type="entry name" value="METHIONYL-TRNA FORMYLTRANSFERASE, MITOCHONDRIAL"/>
    <property type="match status" value="1"/>
</dbReference>
<dbReference type="Pfam" id="PF02911">
    <property type="entry name" value="Formyl_trans_C"/>
    <property type="match status" value="1"/>
</dbReference>
<organism evidence="9 10">
    <name type="scientific">Micrococcus lylae</name>
    <dbReference type="NCBI Taxonomy" id="1273"/>
    <lineage>
        <taxon>Bacteria</taxon>
        <taxon>Bacillati</taxon>
        <taxon>Actinomycetota</taxon>
        <taxon>Actinomycetes</taxon>
        <taxon>Micrococcales</taxon>
        <taxon>Micrococcaceae</taxon>
        <taxon>Micrococcus</taxon>
    </lineage>
</organism>
<feature type="region of interest" description="Disordered" evidence="6">
    <location>
        <begin position="1"/>
        <end position="27"/>
    </location>
</feature>
<dbReference type="GO" id="GO:0005829">
    <property type="term" value="C:cytosol"/>
    <property type="evidence" value="ECO:0007669"/>
    <property type="project" value="TreeGrafter"/>
</dbReference>
<dbReference type="Proteomes" id="UP000196230">
    <property type="component" value="Unassembled WGS sequence"/>
</dbReference>
<dbReference type="InterPro" id="IPR036477">
    <property type="entry name" value="Formyl_transf_N_sf"/>
</dbReference>
<evidence type="ECO:0000313" key="9">
    <source>
        <dbReference type="EMBL" id="SJN17993.1"/>
    </source>
</evidence>
<accession>A0A1R4IF91</accession>